<feature type="domain" description="Protochlamydia outer membrane protein" evidence="1">
    <location>
        <begin position="40"/>
        <end position="310"/>
    </location>
</feature>
<dbReference type="Pfam" id="PF17251">
    <property type="entry name" value="Pom"/>
    <property type="match status" value="1"/>
</dbReference>
<organism evidence="2">
    <name type="scientific">hydrothermal vent metagenome</name>
    <dbReference type="NCBI Taxonomy" id="652676"/>
    <lineage>
        <taxon>unclassified sequences</taxon>
        <taxon>metagenomes</taxon>
        <taxon>ecological metagenomes</taxon>
    </lineage>
</organism>
<dbReference type="AlphaFoldDB" id="A0A3B0Z405"/>
<dbReference type="EMBL" id="UOFO01000140">
    <property type="protein sequence ID" value="VAW88115.1"/>
    <property type="molecule type" value="Genomic_DNA"/>
</dbReference>
<accession>A0A3B0Z405</accession>
<name>A0A3B0Z405_9ZZZZ</name>
<proteinExistence type="predicted"/>
<protein>
    <recommendedName>
        <fullName evidence="1">Protochlamydia outer membrane protein domain-containing protein</fullName>
    </recommendedName>
</protein>
<evidence type="ECO:0000259" key="1">
    <source>
        <dbReference type="Pfam" id="PF17251"/>
    </source>
</evidence>
<dbReference type="Gene3D" id="2.40.128.90">
    <property type="entry name" value="OMPT-like"/>
    <property type="match status" value="1"/>
</dbReference>
<reference evidence="2" key="1">
    <citation type="submission" date="2018-06" db="EMBL/GenBank/DDBJ databases">
        <authorList>
            <person name="Zhirakovskaya E."/>
        </authorList>
    </citation>
    <scope>NUCLEOTIDE SEQUENCE</scope>
</reference>
<dbReference type="InterPro" id="IPR035163">
    <property type="entry name" value="Pom"/>
</dbReference>
<sequence>MEKTVLYVFGAWFLLLAGTSSAEISKSNSIWSHFDLSLSLETGYRQDDFSWNEAHPSGSPNVLSELTWSNMDVMYGRIAGDLTFKDRYYIKGLAGFGGIVKGDNSDSDYASDNRGDEFSRSDNQAAGDVRDFSLGLGVKLQWHDASVAKTITIIPLIGYAYHLQNLGITDGFQTNPPTGAFSGLNSSYDTIWRGEWYGADLLFEIDDKWSMDVGFEYHPNARYSAEANWNLSTNFQQPLSFSHKAQGEGLYWSIGGTYVWNKRWNFRVVAESFRWQSEKGTDTTFLTDGTTVLLPLNEVTWDATGIMFGATRKFDIK</sequence>
<dbReference type="InterPro" id="IPR053724">
    <property type="entry name" value="OMP_A26_sf"/>
</dbReference>
<gene>
    <name evidence="2" type="ORF">MNBD_GAMMA16-1252</name>
</gene>
<evidence type="ECO:0000313" key="2">
    <source>
        <dbReference type="EMBL" id="VAW88115.1"/>
    </source>
</evidence>